<dbReference type="InterPro" id="IPR002934">
    <property type="entry name" value="Polymerase_NTP_transf_dom"/>
</dbReference>
<reference evidence="2" key="2">
    <citation type="journal article" date="2021" name="Microbiome">
        <title>Successional dynamics and alternative stable states in a saline activated sludge microbial community over 9 years.</title>
        <authorList>
            <person name="Wang Y."/>
            <person name="Ye J."/>
            <person name="Ju F."/>
            <person name="Liu L."/>
            <person name="Boyd J.A."/>
            <person name="Deng Y."/>
            <person name="Parks D.H."/>
            <person name="Jiang X."/>
            <person name="Yin X."/>
            <person name="Woodcroft B.J."/>
            <person name="Tyson G.W."/>
            <person name="Hugenholtz P."/>
            <person name="Polz M.F."/>
            <person name="Zhang T."/>
        </authorList>
    </citation>
    <scope>NUCLEOTIDE SEQUENCE</scope>
    <source>
        <strain evidence="2">HKST-UBA10</strain>
    </source>
</reference>
<dbReference type="Pfam" id="PF05168">
    <property type="entry name" value="HEPN"/>
    <property type="match status" value="1"/>
</dbReference>
<dbReference type="InterPro" id="IPR043519">
    <property type="entry name" value="NT_sf"/>
</dbReference>
<dbReference type="Gene3D" id="3.30.460.10">
    <property type="entry name" value="Beta Polymerase, domain 2"/>
    <property type="match status" value="1"/>
</dbReference>
<evidence type="ECO:0000259" key="1">
    <source>
        <dbReference type="PROSITE" id="PS50910"/>
    </source>
</evidence>
<feature type="domain" description="HEPN" evidence="1">
    <location>
        <begin position="21"/>
        <end position="135"/>
    </location>
</feature>
<comment type="caution">
    <text evidence="2">The sequence shown here is derived from an EMBL/GenBank/DDBJ whole genome shotgun (WGS) entry which is preliminary data.</text>
</comment>
<evidence type="ECO:0000313" key="2">
    <source>
        <dbReference type="EMBL" id="MCA9381859.1"/>
    </source>
</evidence>
<name>A0A955L2U5_9BACT</name>
<protein>
    <submittedName>
        <fullName evidence="2">HEPN domain-containing protein</fullName>
    </submittedName>
</protein>
<reference evidence="2" key="1">
    <citation type="submission" date="2020-04" db="EMBL/GenBank/DDBJ databases">
        <authorList>
            <person name="Zhang T."/>
        </authorList>
    </citation>
    <scope>NUCLEOTIDE SEQUENCE</scope>
    <source>
        <strain evidence="2">HKST-UBA10</strain>
    </source>
</reference>
<dbReference type="GO" id="GO:0016779">
    <property type="term" value="F:nucleotidyltransferase activity"/>
    <property type="evidence" value="ECO:0007669"/>
    <property type="project" value="InterPro"/>
</dbReference>
<dbReference type="SMART" id="SM00748">
    <property type="entry name" value="HEPN"/>
    <property type="match status" value="1"/>
</dbReference>
<feature type="non-terminal residue" evidence="2">
    <location>
        <position position="207"/>
    </location>
</feature>
<dbReference type="SUPFAM" id="SSF81593">
    <property type="entry name" value="Nucleotidyltransferase substrate binding subunit/domain"/>
    <property type="match status" value="1"/>
</dbReference>
<dbReference type="CDD" id="cd05403">
    <property type="entry name" value="NT_KNTase_like"/>
    <property type="match status" value="1"/>
</dbReference>
<dbReference type="Proteomes" id="UP000782843">
    <property type="component" value="Unassembled WGS sequence"/>
</dbReference>
<proteinExistence type="predicted"/>
<dbReference type="SUPFAM" id="SSF81301">
    <property type="entry name" value="Nucleotidyltransferase"/>
    <property type="match status" value="1"/>
</dbReference>
<evidence type="ECO:0000313" key="3">
    <source>
        <dbReference type="Proteomes" id="UP000782843"/>
    </source>
</evidence>
<organism evidence="2 3">
    <name type="scientific">Candidatus Dojkabacteria bacterium</name>
    <dbReference type="NCBI Taxonomy" id="2099670"/>
    <lineage>
        <taxon>Bacteria</taxon>
        <taxon>Candidatus Dojkabacteria</taxon>
    </lineage>
</organism>
<dbReference type="PROSITE" id="PS50910">
    <property type="entry name" value="HEPN"/>
    <property type="match status" value="1"/>
</dbReference>
<dbReference type="InterPro" id="IPR007842">
    <property type="entry name" value="HEPN_dom"/>
</dbReference>
<dbReference type="AlphaFoldDB" id="A0A955L2U5"/>
<sequence>MSTAQSNIKQGEKPDRYKVWLKQAKFDLQAARKSHEGKFYEWACFQSEQSAEKALKAVLVHAGWRPPKMHKLSVLIGFCNHANDHFKRTKLNFHDLESFTFISRYPFLIPGNLNTPHEYISSSDSIHCINQADSIYSKVHLILENGANTFSDGEVQKIIDREKLIKRLDGAVKSLMRTFDLEDVYLFGSYARKENKPGSTIDLMIIA</sequence>
<gene>
    <name evidence="2" type="ORF">KC660_00430</name>
</gene>
<dbReference type="Pfam" id="PF01909">
    <property type="entry name" value="NTP_transf_2"/>
    <property type="match status" value="1"/>
</dbReference>
<accession>A0A955L2U5</accession>
<dbReference type="Gene3D" id="1.20.120.330">
    <property type="entry name" value="Nucleotidyltransferases domain 2"/>
    <property type="match status" value="1"/>
</dbReference>
<dbReference type="EMBL" id="JAGQLG010000015">
    <property type="protein sequence ID" value="MCA9381859.1"/>
    <property type="molecule type" value="Genomic_DNA"/>
</dbReference>